<keyword evidence="2" id="KW-1185">Reference proteome</keyword>
<sequence>MEKLMQKVLLNLININRMIIGTHILNINMQLVRMQTFPKENCLSNRSSDNLKLLKMNQSKIQFEDIWEKRTIMFYLLDRKQRTNNKRNHQPNILLFGWVKTLNSPVKYTNCQLNQKTQLYFLNLQLEPQEVTNPIKFQIYMQAQFKEQKILELIEIITKSLKLTFRNQPINICEEITLESKCYFLK</sequence>
<organism evidence="1 2">
    <name type="scientific">Paramecium sonneborni</name>
    <dbReference type="NCBI Taxonomy" id="65129"/>
    <lineage>
        <taxon>Eukaryota</taxon>
        <taxon>Sar</taxon>
        <taxon>Alveolata</taxon>
        <taxon>Ciliophora</taxon>
        <taxon>Intramacronucleata</taxon>
        <taxon>Oligohymenophorea</taxon>
        <taxon>Peniculida</taxon>
        <taxon>Parameciidae</taxon>
        <taxon>Paramecium</taxon>
    </lineage>
</organism>
<dbReference type="AlphaFoldDB" id="A0A8S1RNA7"/>
<dbReference type="EMBL" id="CAJJDN010000189">
    <property type="protein sequence ID" value="CAD8128449.1"/>
    <property type="molecule type" value="Genomic_DNA"/>
</dbReference>
<protein>
    <submittedName>
        <fullName evidence="1">Uncharacterized protein</fullName>
    </submittedName>
</protein>
<comment type="caution">
    <text evidence="1">The sequence shown here is derived from an EMBL/GenBank/DDBJ whole genome shotgun (WGS) entry which is preliminary data.</text>
</comment>
<gene>
    <name evidence="1" type="ORF">PSON_ATCC_30995.1.T1890026</name>
</gene>
<evidence type="ECO:0000313" key="2">
    <source>
        <dbReference type="Proteomes" id="UP000692954"/>
    </source>
</evidence>
<accession>A0A8S1RNA7</accession>
<name>A0A8S1RNA7_9CILI</name>
<dbReference type="Proteomes" id="UP000692954">
    <property type="component" value="Unassembled WGS sequence"/>
</dbReference>
<reference evidence="1" key="1">
    <citation type="submission" date="2021-01" db="EMBL/GenBank/DDBJ databases">
        <authorList>
            <consortium name="Genoscope - CEA"/>
            <person name="William W."/>
        </authorList>
    </citation>
    <scope>NUCLEOTIDE SEQUENCE</scope>
</reference>
<evidence type="ECO:0000313" key="1">
    <source>
        <dbReference type="EMBL" id="CAD8128449.1"/>
    </source>
</evidence>
<proteinExistence type="predicted"/>